<dbReference type="EMBL" id="JANBUP010003255">
    <property type="protein sequence ID" value="KAJ2797330.1"/>
    <property type="molecule type" value="Genomic_DNA"/>
</dbReference>
<feature type="non-terminal residue" evidence="1">
    <location>
        <position position="498"/>
    </location>
</feature>
<dbReference type="Proteomes" id="UP001140096">
    <property type="component" value="Unassembled WGS sequence"/>
</dbReference>
<comment type="caution">
    <text evidence="1">The sequence shown here is derived from an EMBL/GenBank/DDBJ whole genome shotgun (WGS) entry which is preliminary data.</text>
</comment>
<reference evidence="1" key="1">
    <citation type="submission" date="2022-07" db="EMBL/GenBank/DDBJ databases">
        <title>Phylogenomic reconstructions and comparative analyses of Kickxellomycotina fungi.</title>
        <authorList>
            <person name="Reynolds N.K."/>
            <person name="Stajich J.E."/>
            <person name="Barry K."/>
            <person name="Grigoriev I.V."/>
            <person name="Crous P."/>
            <person name="Smith M.E."/>
        </authorList>
    </citation>
    <scope>NUCLEOTIDE SEQUENCE</scope>
    <source>
        <strain evidence="1">CBS 102833</strain>
    </source>
</reference>
<evidence type="ECO:0000313" key="1">
    <source>
        <dbReference type="EMBL" id="KAJ2797330.1"/>
    </source>
</evidence>
<gene>
    <name evidence="1" type="ORF">H4S07_005975</name>
</gene>
<feature type="non-terminal residue" evidence="1">
    <location>
        <position position="1"/>
    </location>
</feature>
<name>A0ACC1KY72_9FUNG</name>
<organism evidence="1 2">
    <name type="scientific">Coemansia furcata</name>
    <dbReference type="NCBI Taxonomy" id="417177"/>
    <lineage>
        <taxon>Eukaryota</taxon>
        <taxon>Fungi</taxon>
        <taxon>Fungi incertae sedis</taxon>
        <taxon>Zoopagomycota</taxon>
        <taxon>Kickxellomycotina</taxon>
        <taxon>Kickxellomycetes</taxon>
        <taxon>Kickxellales</taxon>
        <taxon>Kickxellaceae</taxon>
        <taxon>Coemansia</taxon>
    </lineage>
</organism>
<protein>
    <submittedName>
        <fullName evidence="1">Uncharacterized protein</fullName>
    </submittedName>
</protein>
<sequence>AGVPSPPQRGENTRGAAAPDLVKAVRARARDVGWMLGKRTKPRATRLTSLAQALRSTLYDEDDVICDGLQAGGMAEGPAEQSAEFEAVQEIVALRVLMRSLVRLQTEHPDADVRRSTGELLARLHGGEKKSLNIPLPRATAAGPSFFFPAQAFAQAVSNHANDTYDTGDMSSSDEEFSACSDNSSQPERADNWARNFAEVLEAPYPLGPPHVFQLLQAQPQCGYALAMTFGSIFRVQRSSIKESDAHCLFAAAAAQVGCYPLVSMAEGRALAACNGDETAACETWLNHGLQAVPAKTQLLARFGTRLCARPWHLGADDVTQYVSEYVRILETQIASTGTTPRSSLSSSGIAGSLAHKSFEESALRDLLHAVVLMSVAHGLSSFALACGITPDLDLPAGSFFPHAEAFMVAETISGLSPVQPPQTPPPFLQDLPAPLSPTFVDQVEKNTADMIARLKQPLYPEPARSESSYHVEAQMSPHMPWLQQHSLPPPPAALLRN</sequence>
<keyword evidence="2" id="KW-1185">Reference proteome</keyword>
<proteinExistence type="predicted"/>
<accession>A0ACC1KY72</accession>
<evidence type="ECO:0000313" key="2">
    <source>
        <dbReference type="Proteomes" id="UP001140096"/>
    </source>
</evidence>